<name>A0ACB8D2Q5_DERSI</name>
<evidence type="ECO:0000313" key="1">
    <source>
        <dbReference type="EMBL" id="KAH7958759.1"/>
    </source>
</evidence>
<comment type="caution">
    <text evidence="1">The sequence shown here is derived from an EMBL/GenBank/DDBJ whole genome shotgun (WGS) entry which is preliminary data.</text>
</comment>
<dbReference type="Proteomes" id="UP000821865">
    <property type="component" value="Chromosome 3"/>
</dbReference>
<gene>
    <name evidence="1" type="ORF">HPB49_004685</name>
</gene>
<keyword evidence="2" id="KW-1185">Reference proteome</keyword>
<evidence type="ECO:0000313" key="2">
    <source>
        <dbReference type="Proteomes" id="UP000821865"/>
    </source>
</evidence>
<organism evidence="1 2">
    <name type="scientific">Dermacentor silvarum</name>
    <name type="common">Tick</name>
    <dbReference type="NCBI Taxonomy" id="543639"/>
    <lineage>
        <taxon>Eukaryota</taxon>
        <taxon>Metazoa</taxon>
        <taxon>Ecdysozoa</taxon>
        <taxon>Arthropoda</taxon>
        <taxon>Chelicerata</taxon>
        <taxon>Arachnida</taxon>
        <taxon>Acari</taxon>
        <taxon>Parasitiformes</taxon>
        <taxon>Ixodida</taxon>
        <taxon>Ixodoidea</taxon>
        <taxon>Ixodidae</taxon>
        <taxon>Rhipicephalinae</taxon>
        <taxon>Dermacentor</taxon>
    </lineage>
</organism>
<accession>A0ACB8D2Q5</accession>
<reference evidence="1" key="1">
    <citation type="submission" date="2020-05" db="EMBL/GenBank/DDBJ databases">
        <title>Large-scale comparative analyses of tick genomes elucidate their genetic diversity and vector capacities.</title>
        <authorList>
            <person name="Jia N."/>
            <person name="Wang J."/>
            <person name="Shi W."/>
            <person name="Du L."/>
            <person name="Sun Y."/>
            <person name="Zhan W."/>
            <person name="Jiang J."/>
            <person name="Wang Q."/>
            <person name="Zhang B."/>
            <person name="Ji P."/>
            <person name="Sakyi L.B."/>
            <person name="Cui X."/>
            <person name="Yuan T."/>
            <person name="Jiang B."/>
            <person name="Yang W."/>
            <person name="Lam T.T.-Y."/>
            <person name="Chang Q."/>
            <person name="Ding S."/>
            <person name="Wang X."/>
            <person name="Zhu J."/>
            <person name="Ruan X."/>
            <person name="Zhao L."/>
            <person name="Wei J."/>
            <person name="Que T."/>
            <person name="Du C."/>
            <person name="Cheng J."/>
            <person name="Dai P."/>
            <person name="Han X."/>
            <person name="Huang E."/>
            <person name="Gao Y."/>
            <person name="Liu J."/>
            <person name="Shao H."/>
            <person name="Ye R."/>
            <person name="Li L."/>
            <person name="Wei W."/>
            <person name="Wang X."/>
            <person name="Wang C."/>
            <person name="Yang T."/>
            <person name="Huo Q."/>
            <person name="Li W."/>
            <person name="Guo W."/>
            <person name="Chen H."/>
            <person name="Zhou L."/>
            <person name="Ni X."/>
            <person name="Tian J."/>
            <person name="Zhou Y."/>
            <person name="Sheng Y."/>
            <person name="Liu T."/>
            <person name="Pan Y."/>
            <person name="Xia L."/>
            <person name="Li J."/>
            <person name="Zhao F."/>
            <person name="Cao W."/>
        </authorList>
    </citation>
    <scope>NUCLEOTIDE SEQUENCE</scope>
    <source>
        <strain evidence="1">Dsil-2018</strain>
    </source>
</reference>
<protein>
    <submittedName>
        <fullName evidence="1">Uncharacterized protein</fullName>
    </submittedName>
</protein>
<proteinExistence type="predicted"/>
<sequence>MLEFQGIRVLHSFATQQPVEIFGALCISNETDKCAPPPSKRSTMLLNKLMQPLLKAFKSDAEVSYTPPMELRRRGEGKMFWRCYFNAVSCFRRRK</sequence>
<dbReference type="EMBL" id="CM023472">
    <property type="protein sequence ID" value="KAH7958759.1"/>
    <property type="molecule type" value="Genomic_DNA"/>
</dbReference>